<dbReference type="GO" id="GO:0009088">
    <property type="term" value="P:threonine biosynthetic process"/>
    <property type="evidence" value="ECO:0007669"/>
    <property type="project" value="UniProtKB-UniRule"/>
</dbReference>
<reference evidence="8" key="1">
    <citation type="journal article" date="1998" name="Int. J. Syst. Bacteriol. 48 Pt">
        <title>Thermococcus guaymasensis sp. nov. and Thermococcus aggregans sp. nov., two novel thermophilic archaea isolated from the Guaymas Basin hydrothermal vent site.</title>
        <authorList>
            <person name="Canganella F."/>
            <person name="Jones W.J."/>
            <person name="Gambacorta A."/>
            <person name="Antranikian G."/>
        </authorList>
    </citation>
    <scope>NUCLEOTIDE SEQUENCE</scope>
    <source>
        <strain evidence="8">TY</strain>
    </source>
</reference>
<dbReference type="EC" id="4.2.3.1" evidence="5"/>
<evidence type="ECO:0000256" key="3">
    <source>
        <dbReference type="ARBA" id="ARBA00022898"/>
    </source>
</evidence>
<evidence type="ECO:0000256" key="6">
    <source>
        <dbReference type="PIRSR" id="PIRSR604450-51"/>
    </source>
</evidence>
<dbReference type="SUPFAM" id="SSF53686">
    <property type="entry name" value="Tryptophan synthase beta subunit-like PLP-dependent enzymes"/>
    <property type="match status" value="1"/>
</dbReference>
<dbReference type="GO" id="GO:0006567">
    <property type="term" value="P:L-threonine catabolic process"/>
    <property type="evidence" value="ECO:0007669"/>
    <property type="project" value="TreeGrafter"/>
</dbReference>
<evidence type="ECO:0000259" key="7">
    <source>
        <dbReference type="Pfam" id="PF00291"/>
    </source>
</evidence>
<dbReference type="KEGG" id="tagg:NF865_06780"/>
<dbReference type="PANTHER" id="PTHR48078">
    <property type="entry name" value="THREONINE DEHYDRATASE, MITOCHONDRIAL-RELATED"/>
    <property type="match status" value="1"/>
</dbReference>
<protein>
    <recommendedName>
        <fullName evidence="5">Threonine synthase</fullName>
        <ecNumber evidence="5">4.2.3.1</ecNumber>
    </recommendedName>
</protein>
<evidence type="ECO:0000256" key="4">
    <source>
        <dbReference type="ARBA" id="ARBA00023239"/>
    </source>
</evidence>
<dbReference type="RefSeq" id="WP_253304001.1">
    <property type="nucleotide sequence ID" value="NZ_CP099582.1"/>
</dbReference>
<keyword evidence="4 8" id="KW-0456">Lyase</keyword>
<comment type="similarity">
    <text evidence="2">Belongs to the threonine synthase family.</text>
</comment>
<dbReference type="PANTHER" id="PTHR48078:SF6">
    <property type="entry name" value="L-THREONINE DEHYDRATASE CATABOLIC TDCB"/>
    <property type="match status" value="1"/>
</dbReference>
<evidence type="ECO:0000256" key="5">
    <source>
        <dbReference type="NCBIfam" id="TIGR00260"/>
    </source>
</evidence>
<dbReference type="GO" id="GO:0006565">
    <property type="term" value="P:L-serine catabolic process"/>
    <property type="evidence" value="ECO:0007669"/>
    <property type="project" value="TreeGrafter"/>
</dbReference>
<dbReference type="InterPro" id="IPR050147">
    <property type="entry name" value="Ser/Thr_Dehydratase"/>
</dbReference>
<dbReference type="GO" id="GO:0003941">
    <property type="term" value="F:L-serine ammonia-lyase activity"/>
    <property type="evidence" value="ECO:0007669"/>
    <property type="project" value="TreeGrafter"/>
</dbReference>
<dbReference type="GO" id="GO:0004795">
    <property type="term" value="F:threonine synthase activity"/>
    <property type="evidence" value="ECO:0007669"/>
    <property type="project" value="UniProtKB-UniRule"/>
</dbReference>
<keyword evidence="3 6" id="KW-0663">Pyridoxal phosphate</keyword>
<name>A0A9E7SN63_THEAG</name>
<comment type="cofactor">
    <cofactor evidence="1 6">
        <name>pyridoxal 5'-phosphate</name>
        <dbReference type="ChEBI" id="CHEBI:597326"/>
    </cofactor>
</comment>
<dbReference type="CDD" id="cd01563">
    <property type="entry name" value="Thr-synth_1"/>
    <property type="match status" value="1"/>
</dbReference>
<evidence type="ECO:0000313" key="9">
    <source>
        <dbReference type="Proteomes" id="UP001055732"/>
    </source>
</evidence>
<dbReference type="NCBIfam" id="TIGR00260">
    <property type="entry name" value="thrC"/>
    <property type="match status" value="1"/>
</dbReference>
<evidence type="ECO:0000256" key="2">
    <source>
        <dbReference type="ARBA" id="ARBA00005517"/>
    </source>
</evidence>
<reference evidence="8" key="2">
    <citation type="submission" date="2022-06" db="EMBL/GenBank/DDBJ databases">
        <authorList>
            <person name="Park Y.-J."/>
        </authorList>
    </citation>
    <scope>NUCLEOTIDE SEQUENCE</scope>
    <source>
        <strain evidence="8">TY</strain>
    </source>
</reference>
<dbReference type="GO" id="GO:0004794">
    <property type="term" value="F:threonine deaminase activity"/>
    <property type="evidence" value="ECO:0007669"/>
    <property type="project" value="TreeGrafter"/>
</dbReference>
<evidence type="ECO:0000313" key="8">
    <source>
        <dbReference type="EMBL" id="USS40044.1"/>
    </source>
</evidence>
<dbReference type="GO" id="GO:0009097">
    <property type="term" value="P:isoleucine biosynthetic process"/>
    <property type="evidence" value="ECO:0007669"/>
    <property type="project" value="TreeGrafter"/>
</dbReference>
<sequence length="423" mass="47080">MADRVIGLKCLNCGAEYPLSRMFEGCPKCATDKFRSNLTVVYDYDAISKLISKDLFLKRSRLMGVWRFKELLPVENEKYMITLGEGNTPLLKCKNLEKILGLRNLYVKDESRNPTWSYKDRLCSVAISKGLEFGAKVATVATTGNHGGSTAAYAAKAGMDCVIFTLPTVSDIMLTLMHIYGAKVVPITTPEGRWALMKKCVEELGWYPTGTYSSPMPTGNPYGVQGYKTIAFEIAEQLEFEVPDWVVVPTVYGEGLYGIWLGFNEFQNLGITDDLPRMIAAETEMGPIANALRKNLDYIEKVPSKPTVALSIAGTISSYQALKTMRDSNGYAMPVTDDEILQAQKMLAKHEGIFAEPASSASLAAVIRLVEENRIDRDEKIVLVITSTGLKDIRPVTPKKLPAIEPVWKDLEIFLKKHYNFQL</sequence>
<feature type="modified residue" description="N6-(pyridoxal phosphate)lysine" evidence="6">
    <location>
        <position position="119"/>
    </location>
</feature>
<accession>A0A9E7SN63</accession>
<dbReference type="Proteomes" id="UP001055732">
    <property type="component" value="Chromosome"/>
</dbReference>
<dbReference type="InterPro" id="IPR036052">
    <property type="entry name" value="TrpB-like_PALP_sf"/>
</dbReference>
<dbReference type="Gene3D" id="3.40.50.1100">
    <property type="match status" value="2"/>
</dbReference>
<evidence type="ECO:0000256" key="1">
    <source>
        <dbReference type="ARBA" id="ARBA00001933"/>
    </source>
</evidence>
<gene>
    <name evidence="8" type="primary">thrC</name>
    <name evidence="8" type="ORF">NF865_06780</name>
</gene>
<feature type="domain" description="Tryptophan synthase beta chain-like PALP" evidence="7">
    <location>
        <begin position="81"/>
        <end position="386"/>
    </location>
</feature>
<organism evidence="8 9">
    <name type="scientific">Thermococcus aggregans</name>
    <dbReference type="NCBI Taxonomy" id="110163"/>
    <lineage>
        <taxon>Archaea</taxon>
        <taxon>Methanobacteriati</taxon>
        <taxon>Methanobacteriota</taxon>
        <taxon>Thermococci</taxon>
        <taxon>Thermococcales</taxon>
        <taxon>Thermococcaceae</taxon>
        <taxon>Thermococcus</taxon>
    </lineage>
</organism>
<keyword evidence="9" id="KW-1185">Reference proteome</keyword>
<dbReference type="InterPro" id="IPR004450">
    <property type="entry name" value="Thr_synthase-like"/>
</dbReference>
<dbReference type="Pfam" id="PF00291">
    <property type="entry name" value="PALP"/>
    <property type="match status" value="1"/>
</dbReference>
<proteinExistence type="inferred from homology"/>
<dbReference type="AlphaFoldDB" id="A0A9E7SN63"/>
<dbReference type="EMBL" id="CP099582">
    <property type="protein sequence ID" value="USS40044.1"/>
    <property type="molecule type" value="Genomic_DNA"/>
</dbReference>
<dbReference type="InterPro" id="IPR001926">
    <property type="entry name" value="TrpB-like_PALP"/>
</dbReference>